<dbReference type="EMBL" id="HG994583">
    <property type="protein sequence ID" value="CAF2917539.1"/>
    <property type="molecule type" value="Genomic_DNA"/>
</dbReference>
<sequence>MSDLRESSIMSSVMESVRDELSGDVLKKLEELWLSKMSELDAPGRLGGEIQTLEDPLHQEEEEEEEEDPDVEIIACASGSVAPPVAHGSKPLRRTREEKRKKRSLIQMDGANDSSDDDIDNDEDDEDEDDEDEDDEDEDDDGDNIDDEDNEEGGHNVVVCQYDKITRARNKWKFHLKDGIMHLNGKDYVFQRANGDAECSSSSPIVTRMGSCAGNNTASAAPPGAEEEFCLRWNDFRDSIASSLLELRRDKEFLDVSLLLSETDTVVMAHRVVLSAYVSPEDLDSVLAFMYNGEVKVRQDDLNSFLNVAEKLRVRGLCQGDKHASTSNKTPQQQRRRPSNNSSPPPPPPLKRPKTELQEDEEVSNDGEDELVIDDRVDNEDDEAVSERESSSPNSQHSLHNNVTGLKENDKQDIDKLADKIPNGPPDDPSEEYSEYGYAPDEGYNDKTIPPPVVGMMLGDRMDSLMDATNMNSEQWSHSESRTRIPSPGPSTSSLSSTAPHYPVRSRKSFTSDQLAELESVFQASGYIDWGTRSALARKLQISERPWNSPNSGNSLNRSLHRLSSADSFGGRRPRSVYTTQQLTQLEAYFKFNEYIDGDRKKQLSIITQIPEQQIKVWFQNRRQKKKRELEEIQQNTASNFHSPLLETKQHS</sequence>
<dbReference type="SUPFAM" id="SSF54695">
    <property type="entry name" value="POZ domain"/>
    <property type="match status" value="1"/>
</dbReference>
<feature type="region of interest" description="Disordered" evidence="9">
    <location>
        <begin position="319"/>
        <end position="450"/>
    </location>
</feature>
<accession>A0A7R8H7F6</accession>
<evidence type="ECO:0000256" key="3">
    <source>
        <dbReference type="ARBA" id="ARBA00023125"/>
    </source>
</evidence>
<feature type="compositionally biased region" description="Low complexity" evidence="9">
    <location>
        <begin position="490"/>
        <end position="500"/>
    </location>
</feature>
<evidence type="ECO:0000313" key="11">
    <source>
        <dbReference type="Proteomes" id="UP000675881"/>
    </source>
</evidence>
<evidence type="ECO:0000256" key="5">
    <source>
        <dbReference type="ARBA" id="ARBA00023163"/>
    </source>
</evidence>
<keyword evidence="4 7" id="KW-0371">Homeobox</keyword>
<comment type="subcellular location">
    <subcellularLocation>
        <location evidence="1 7 8">Nucleus</location>
    </subcellularLocation>
</comment>
<dbReference type="GO" id="GO:0005672">
    <property type="term" value="C:transcription factor TFIIA complex"/>
    <property type="evidence" value="ECO:0007669"/>
    <property type="project" value="InterPro"/>
</dbReference>
<evidence type="ECO:0000256" key="8">
    <source>
        <dbReference type="RuleBase" id="RU000682"/>
    </source>
</evidence>
<dbReference type="InterPro" id="IPR011333">
    <property type="entry name" value="SKP1/BTB/POZ_sf"/>
</dbReference>
<dbReference type="InterPro" id="IPR004855">
    <property type="entry name" value="TFIIA_asu/bsu"/>
</dbReference>
<dbReference type="InterPro" id="IPR017970">
    <property type="entry name" value="Homeobox_CS"/>
</dbReference>
<feature type="compositionally biased region" description="Acidic residues" evidence="9">
    <location>
        <begin position="114"/>
        <end position="151"/>
    </location>
</feature>
<dbReference type="PANTHER" id="PTHR12694">
    <property type="entry name" value="TRANSCRIPTION INITIATION FACTOR IIA SUBUNIT 1"/>
    <property type="match status" value="1"/>
</dbReference>
<dbReference type="SUPFAM" id="SSF50784">
    <property type="entry name" value="Transcription factor IIA (TFIIA), beta-barrel domain"/>
    <property type="match status" value="1"/>
</dbReference>
<dbReference type="InterPro" id="IPR000210">
    <property type="entry name" value="BTB/POZ_dom"/>
</dbReference>
<dbReference type="AlphaFoldDB" id="A0A7R8H7F6"/>
<reference evidence="10" key="1">
    <citation type="submission" date="2021-02" db="EMBL/GenBank/DDBJ databases">
        <authorList>
            <person name="Bekaert M."/>
        </authorList>
    </citation>
    <scope>NUCLEOTIDE SEQUENCE</scope>
    <source>
        <strain evidence="10">IoA-00</strain>
    </source>
</reference>
<protein>
    <submittedName>
        <fullName evidence="10">TFIIA1</fullName>
    </submittedName>
</protein>
<feature type="compositionally biased region" description="Acidic residues" evidence="9">
    <location>
        <begin position="60"/>
        <end position="71"/>
    </location>
</feature>
<dbReference type="Pfam" id="PF00046">
    <property type="entry name" value="Homeodomain"/>
    <property type="match status" value="2"/>
</dbReference>
<dbReference type="SMART" id="SM01371">
    <property type="entry name" value="TFIIA"/>
    <property type="match status" value="1"/>
</dbReference>
<dbReference type="SMART" id="SM00389">
    <property type="entry name" value="HOX"/>
    <property type="match status" value="2"/>
</dbReference>
<dbReference type="InterPro" id="IPR009088">
    <property type="entry name" value="TFIIA_b-brl"/>
</dbReference>
<evidence type="ECO:0000313" key="10">
    <source>
        <dbReference type="EMBL" id="CAF2917539.1"/>
    </source>
</evidence>
<dbReference type="Pfam" id="PF03153">
    <property type="entry name" value="TFIIA"/>
    <property type="match status" value="1"/>
</dbReference>
<name>A0A7R8H7F6_LEPSM</name>
<evidence type="ECO:0000256" key="9">
    <source>
        <dbReference type="SAM" id="MobiDB-lite"/>
    </source>
</evidence>
<keyword evidence="6 7" id="KW-0539">Nucleus</keyword>
<organism evidence="10 11">
    <name type="scientific">Lepeophtheirus salmonis</name>
    <name type="common">Salmon louse</name>
    <name type="synonym">Caligus salmonis</name>
    <dbReference type="NCBI Taxonomy" id="72036"/>
    <lineage>
        <taxon>Eukaryota</taxon>
        <taxon>Metazoa</taxon>
        <taxon>Ecdysozoa</taxon>
        <taxon>Arthropoda</taxon>
        <taxon>Crustacea</taxon>
        <taxon>Multicrustacea</taxon>
        <taxon>Hexanauplia</taxon>
        <taxon>Copepoda</taxon>
        <taxon>Siphonostomatoida</taxon>
        <taxon>Caligidae</taxon>
        <taxon>Lepeophtheirus</taxon>
    </lineage>
</organism>
<evidence type="ECO:0000256" key="7">
    <source>
        <dbReference type="PROSITE-ProRule" id="PRU00108"/>
    </source>
</evidence>
<evidence type="ECO:0000256" key="6">
    <source>
        <dbReference type="ARBA" id="ARBA00023242"/>
    </source>
</evidence>
<dbReference type="Pfam" id="PF00651">
    <property type="entry name" value="BTB"/>
    <property type="match status" value="1"/>
</dbReference>
<dbReference type="PANTHER" id="PTHR12694:SF8">
    <property type="entry name" value="TRANSCRIPTION INITIATION FACTOR IIA SUBUNIT 1"/>
    <property type="match status" value="1"/>
</dbReference>
<dbReference type="PROSITE" id="PS50071">
    <property type="entry name" value="HOMEOBOX_2"/>
    <property type="match status" value="1"/>
</dbReference>
<dbReference type="SUPFAM" id="SSF46689">
    <property type="entry name" value="Homeodomain-like"/>
    <property type="match status" value="2"/>
</dbReference>
<dbReference type="Gene3D" id="3.30.710.10">
    <property type="entry name" value="Potassium Channel Kv1.1, Chain A"/>
    <property type="match status" value="2"/>
</dbReference>
<feature type="region of interest" description="Disordered" evidence="9">
    <location>
        <begin position="629"/>
        <end position="652"/>
    </location>
</feature>
<dbReference type="PROSITE" id="PS00027">
    <property type="entry name" value="HOMEOBOX_1"/>
    <property type="match status" value="1"/>
</dbReference>
<feature type="compositionally biased region" description="Basic and acidic residues" evidence="9">
    <location>
        <begin position="407"/>
        <end position="419"/>
    </location>
</feature>
<feature type="compositionally biased region" description="Polar residues" evidence="9">
    <location>
        <begin position="633"/>
        <end position="642"/>
    </location>
</feature>
<feature type="compositionally biased region" description="Polar residues" evidence="9">
    <location>
        <begin position="391"/>
        <end position="404"/>
    </location>
</feature>
<dbReference type="Proteomes" id="UP000675881">
    <property type="component" value="Chromosome 4"/>
</dbReference>
<keyword evidence="11" id="KW-1185">Reference proteome</keyword>
<dbReference type="GO" id="GO:0006367">
    <property type="term" value="P:transcription initiation at RNA polymerase II promoter"/>
    <property type="evidence" value="ECO:0007669"/>
    <property type="project" value="InterPro"/>
</dbReference>
<evidence type="ECO:0000256" key="1">
    <source>
        <dbReference type="ARBA" id="ARBA00004123"/>
    </source>
</evidence>
<dbReference type="GO" id="GO:0000981">
    <property type="term" value="F:DNA-binding transcription factor activity, RNA polymerase II-specific"/>
    <property type="evidence" value="ECO:0007669"/>
    <property type="project" value="InterPro"/>
</dbReference>
<dbReference type="OrthoDB" id="6359816at2759"/>
<feature type="region of interest" description="Disordered" evidence="9">
    <location>
        <begin position="40"/>
        <end position="157"/>
    </location>
</feature>
<dbReference type="Gene3D" id="2.30.18.10">
    <property type="entry name" value="Transcription factor IIA (TFIIA), beta-barrel domain"/>
    <property type="match status" value="1"/>
</dbReference>
<dbReference type="CDD" id="cd07976">
    <property type="entry name" value="TFIIA_alpha_beta_like"/>
    <property type="match status" value="1"/>
</dbReference>
<evidence type="ECO:0000256" key="2">
    <source>
        <dbReference type="ARBA" id="ARBA00010059"/>
    </source>
</evidence>
<keyword evidence="3 7" id="KW-0238">DNA-binding</keyword>
<feature type="DNA-binding region" description="Homeobox" evidence="7">
    <location>
        <begin position="571"/>
        <end position="630"/>
    </location>
</feature>
<dbReference type="GO" id="GO:0003677">
    <property type="term" value="F:DNA binding"/>
    <property type="evidence" value="ECO:0007669"/>
    <property type="project" value="UniProtKB-UniRule"/>
</dbReference>
<evidence type="ECO:0000256" key="4">
    <source>
        <dbReference type="ARBA" id="ARBA00023155"/>
    </source>
</evidence>
<feature type="compositionally biased region" description="Acidic residues" evidence="9">
    <location>
        <begin position="358"/>
        <end position="384"/>
    </location>
</feature>
<feature type="region of interest" description="Disordered" evidence="9">
    <location>
        <begin position="1"/>
        <end position="20"/>
    </location>
</feature>
<dbReference type="Gene3D" id="1.10.10.60">
    <property type="entry name" value="Homeodomain-like"/>
    <property type="match status" value="2"/>
</dbReference>
<comment type="similarity">
    <text evidence="2">Belongs to the TFIIA subunit 1 family.</text>
</comment>
<dbReference type="InterPro" id="IPR009057">
    <property type="entry name" value="Homeodomain-like_sf"/>
</dbReference>
<keyword evidence="5" id="KW-0804">Transcription</keyword>
<feature type="region of interest" description="Disordered" evidence="9">
    <location>
        <begin position="472"/>
        <end position="506"/>
    </location>
</feature>
<gene>
    <name evidence="10" type="ORF">LSAA_8432</name>
</gene>
<proteinExistence type="inferred from homology"/>
<dbReference type="CDD" id="cd00086">
    <property type="entry name" value="homeodomain"/>
    <property type="match status" value="1"/>
</dbReference>
<dbReference type="InterPro" id="IPR001356">
    <property type="entry name" value="HD"/>
</dbReference>